<dbReference type="RefSeq" id="WP_115979062.1">
    <property type="nucleotide sequence ID" value="NZ_QOHR01000005.1"/>
</dbReference>
<evidence type="ECO:0000313" key="2">
    <source>
        <dbReference type="Proteomes" id="UP000257131"/>
    </source>
</evidence>
<dbReference type="AlphaFoldDB" id="A0A3D9BWN2"/>
<dbReference type="Proteomes" id="UP000257131">
    <property type="component" value="Unassembled WGS sequence"/>
</dbReference>
<evidence type="ECO:0000313" key="1">
    <source>
        <dbReference type="EMBL" id="REC57806.1"/>
    </source>
</evidence>
<dbReference type="EMBL" id="QOHR01000005">
    <property type="protein sequence ID" value="REC57806.1"/>
    <property type="molecule type" value="Genomic_DNA"/>
</dbReference>
<proteinExistence type="predicted"/>
<sequence>MRITLSPVRGLPGQPETEIAVAGETITVDGTPYDLCAVPEGGEAVPAGEHPFVGTITREDGEIACTVRVALGDDAALDQPRDPTVWTVTATDGPVAIPAVRKPEPKEPTDDV</sequence>
<reference evidence="1 2" key="1">
    <citation type="journal article" date="2017" name="Int. J. Syst. Evol. Microbiol.">
        <title>Rhodosalinus sediminis gen. nov., sp. nov., isolated from marine saltern.</title>
        <authorList>
            <person name="Guo L.Y."/>
            <person name="Ling S.K."/>
            <person name="Li C.M."/>
            <person name="Chen G.J."/>
            <person name="Du Z.J."/>
        </authorList>
    </citation>
    <scope>NUCLEOTIDE SEQUENCE [LARGE SCALE GENOMIC DNA]</scope>
    <source>
        <strain evidence="1 2">WDN1C137</strain>
    </source>
</reference>
<keyword evidence="2" id="KW-1185">Reference proteome</keyword>
<name>A0A3D9BWN2_9RHOB</name>
<accession>A0A3D9BWN2</accession>
<gene>
    <name evidence="1" type="ORF">DRV84_06445</name>
</gene>
<organism evidence="1 2">
    <name type="scientific">Rhodosalinus sediminis</name>
    <dbReference type="NCBI Taxonomy" id="1940533"/>
    <lineage>
        <taxon>Bacteria</taxon>
        <taxon>Pseudomonadati</taxon>
        <taxon>Pseudomonadota</taxon>
        <taxon>Alphaproteobacteria</taxon>
        <taxon>Rhodobacterales</taxon>
        <taxon>Paracoccaceae</taxon>
        <taxon>Rhodosalinus</taxon>
    </lineage>
</organism>
<dbReference type="OrthoDB" id="7873444at2"/>
<protein>
    <submittedName>
        <fullName evidence="1">Uncharacterized protein</fullName>
    </submittedName>
</protein>
<comment type="caution">
    <text evidence="1">The sequence shown here is derived from an EMBL/GenBank/DDBJ whole genome shotgun (WGS) entry which is preliminary data.</text>
</comment>